<protein>
    <submittedName>
        <fullName evidence="3">Uncharacterized protein</fullName>
    </submittedName>
</protein>
<proteinExistence type="predicted"/>
<evidence type="ECO:0000313" key="3">
    <source>
        <dbReference type="EMBL" id="MBR7832476.1"/>
    </source>
</evidence>
<comment type="caution">
    <text evidence="3">The sequence shown here is derived from an EMBL/GenBank/DDBJ whole genome shotgun (WGS) entry which is preliminary data.</text>
</comment>
<sequence>MTSRRASAPAAAFAAGLALAGCSSSSATSNADTQTIVATTALPATVHSPSRPATSAAAVKAAPKPSSPAAPTVTTSDNPAFDLTGSGPDCVMTYGVTPDGRTLTVVTVTIPGEIITHVSDQAGDINRHDTHITPGPNAFVYDFPLSQATDMGAIFTPDGGASQSCTIEPAK</sequence>
<accession>A0A941EJQ7</accession>
<evidence type="ECO:0000256" key="2">
    <source>
        <dbReference type="SAM" id="SignalP"/>
    </source>
</evidence>
<dbReference type="EMBL" id="JAGSOG010000011">
    <property type="protein sequence ID" value="MBR7832476.1"/>
    <property type="molecule type" value="Genomic_DNA"/>
</dbReference>
<organism evidence="3 4">
    <name type="scientific">Actinospica durhamensis</name>
    <dbReference type="NCBI Taxonomy" id="1508375"/>
    <lineage>
        <taxon>Bacteria</taxon>
        <taxon>Bacillati</taxon>
        <taxon>Actinomycetota</taxon>
        <taxon>Actinomycetes</taxon>
        <taxon>Catenulisporales</taxon>
        <taxon>Actinospicaceae</taxon>
        <taxon>Actinospica</taxon>
    </lineage>
</organism>
<evidence type="ECO:0000256" key="1">
    <source>
        <dbReference type="SAM" id="MobiDB-lite"/>
    </source>
</evidence>
<keyword evidence="4" id="KW-1185">Reference proteome</keyword>
<dbReference type="Proteomes" id="UP000675781">
    <property type="component" value="Unassembled WGS sequence"/>
</dbReference>
<feature type="chain" id="PRO_5039217243" evidence="2">
    <location>
        <begin position="21"/>
        <end position="171"/>
    </location>
</feature>
<dbReference type="AlphaFoldDB" id="A0A941EJQ7"/>
<keyword evidence="2" id="KW-0732">Signal</keyword>
<name>A0A941EJQ7_9ACTN</name>
<feature type="signal peptide" evidence="2">
    <location>
        <begin position="1"/>
        <end position="20"/>
    </location>
</feature>
<reference evidence="3" key="1">
    <citation type="submission" date="2021-04" db="EMBL/GenBank/DDBJ databases">
        <title>Genome based classification of Actinospica acidithermotolerans sp. nov., an actinobacterium isolated from an Indonesian hot spring.</title>
        <authorList>
            <person name="Kusuma A.B."/>
            <person name="Putra K.E."/>
            <person name="Nafisah S."/>
            <person name="Loh J."/>
            <person name="Nouioui I."/>
            <person name="Goodfellow M."/>
        </authorList>
    </citation>
    <scope>NUCLEOTIDE SEQUENCE</scope>
    <source>
        <strain evidence="3">CSCA 57</strain>
    </source>
</reference>
<feature type="compositionally biased region" description="Low complexity" evidence="1">
    <location>
        <begin position="52"/>
        <end position="76"/>
    </location>
</feature>
<gene>
    <name evidence="3" type="ORF">KDL01_04360</name>
</gene>
<dbReference type="RefSeq" id="WP_212527001.1">
    <property type="nucleotide sequence ID" value="NZ_JAGSOG010000011.1"/>
</dbReference>
<dbReference type="PROSITE" id="PS51257">
    <property type="entry name" value="PROKAR_LIPOPROTEIN"/>
    <property type="match status" value="1"/>
</dbReference>
<evidence type="ECO:0000313" key="4">
    <source>
        <dbReference type="Proteomes" id="UP000675781"/>
    </source>
</evidence>
<feature type="region of interest" description="Disordered" evidence="1">
    <location>
        <begin position="46"/>
        <end position="79"/>
    </location>
</feature>